<dbReference type="Pfam" id="PF13558">
    <property type="entry name" value="SbcC_Walker_B"/>
    <property type="match status" value="1"/>
</dbReference>
<dbReference type="SUPFAM" id="SSF52540">
    <property type="entry name" value="P-loop containing nucleoside triphosphate hydrolases"/>
    <property type="match status" value="2"/>
</dbReference>
<accession>A0A2V1GZR6</accession>
<dbReference type="AlphaFoldDB" id="A0A2V1GZR6"/>
<reference evidence="2 3" key="1">
    <citation type="submission" date="2018-04" db="EMBL/GenBank/DDBJ databases">
        <title>Thalassorhabdus spongiae gen. nov., sp. nov., isolated from a marine sponge in South-West Iceland.</title>
        <authorList>
            <person name="Knobloch S."/>
            <person name="Daussin A."/>
            <person name="Johannsson R."/>
            <person name="Marteinsson V.T."/>
        </authorList>
    </citation>
    <scope>NUCLEOTIDE SEQUENCE [LARGE SCALE GENOMIC DNA]</scope>
    <source>
        <strain evidence="2 3">Hp12</strain>
    </source>
</reference>
<feature type="coiled-coil region" evidence="1">
    <location>
        <begin position="484"/>
        <end position="511"/>
    </location>
</feature>
<keyword evidence="3" id="KW-1185">Reference proteome</keyword>
<organism evidence="2 3">
    <name type="scientific">Pelagibaculum spongiae</name>
    <dbReference type="NCBI Taxonomy" id="2080658"/>
    <lineage>
        <taxon>Bacteria</taxon>
        <taxon>Pseudomonadati</taxon>
        <taxon>Pseudomonadota</taxon>
        <taxon>Gammaproteobacteria</taxon>
        <taxon>Oceanospirillales</taxon>
        <taxon>Pelagibaculum</taxon>
    </lineage>
</organism>
<dbReference type="Proteomes" id="UP000244906">
    <property type="component" value="Unassembled WGS sequence"/>
</dbReference>
<feature type="coiled-coil region" evidence="1">
    <location>
        <begin position="681"/>
        <end position="708"/>
    </location>
</feature>
<sequence>MYLKKFIFVNWGNIPDQEFELGPVNLLSGASGSGKTTAGDAIQTIMTAAKSSLFNFNPGQEETTQRGRSKQVRTLASYVLGCDDGSFGRTSQTNGYLAAVFDATQGEEDGSFTAIIAIRADIERVGERKVARELESRFLIVPGQQLTIEDFRKSVDKDRYLVTGLDAITRNLRKSYGEKTIEEYPTKKGYLCRLYGVLRGKKGSVSEREANSAAKAFSRFMAYKPVGSINDFVRQEILEKKDLGEAIRAISNLMKTINAMEQDARLIQGSIDVLNQAGQYSNGFIKDWIQLNLSEYTLAQTRYLQDQKKYLTEKEKQVQLRHNLQQNRDESESLQKAHDQSEELLVQLRAQAEGVDVLRRKKELDEQKNTLASQLSSNGAELLRQQHQLGTNLKSAEQLVALLDTPAPEMALFADKNLVKSAKNVLEAGGGDLDYHHLMNHDWIDLSPWQGHLEQARNIQHMHGKLAEQLSQSNGLRDQLLGIKSRRQEELVTLENRQKLLERDIASLQAGHRTRYPKYVQEALERIHSELPNADPKVLCDYIEVTDSGWQSAIEGYLGQNRFCIFVDAEYEAEAIRLVRGMKGRSQAKVIQGEKARSDAARMSDTKDSIMEVLDIGHAIAKGYLQASYGNVKRVKDAETLRRTPRGICADGIGSGGYAMFRCDIADAELVFGKAARQRALAAKQQLLEQLHIEFNQAKQLLNSLNQLFNAADSFQQLNLGEQVDGLLGVLRQLQQVEQTLSGLDLTDAKQLQTQLVEVKQRRTEEKKRLMLLENDFGGIENELKSITRRVENLSGQQEQTEQEVEQRAQNLEAISRVWEVFDPEARLAKADEAAKSANANRLVEQIETVRGDLIGETASLVSIVRDHNQHCQKGDSIYLMVDPQQKPCPALFAQICDIQRDIDKILDRLKGNVLVEKRDQILKLKDSFDSTFIDHLCGAIHQSISEGKQILEELNRELKHHAFGNERETYRFDWKWVPEYKEYWQFFDDIRALPIGEGVSLFDNSRLSETSEKIRDKLIELLLDEEEDRALRALERISDYRNYRDYEIYKQVPDKPEIALSEYGTGSGGQLETPAYIIRSAAITSAFQFGQSGSHLRMVLVDEAFSKMDEARSRAVISYLTETLGLQLVFIMPSKASGAFMDMISNQFVFAKSPSVEMVGELHTRVHVDRKMLDSERVQALWENHRKTIRHQAMMDFMEEFA</sequence>
<protein>
    <recommendedName>
        <fullName evidence="4">AAA family ATPase</fullName>
    </recommendedName>
</protein>
<dbReference type="RefSeq" id="WP_116686130.1">
    <property type="nucleotide sequence ID" value="NZ_CAWNYD010000001.1"/>
</dbReference>
<dbReference type="Pfam" id="PF13555">
    <property type="entry name" value="AAA_29"/>
    <property type="match status" value="1"/>
</dbReference>
<feature type="coiled-coil region" evidence="1">
    <location>
        <begin position="749"/>
        <end position="811"/>
    </location>
</feature>
<evidence type="ECO:0000313" key="3">
    <source>
        <dbReference type="Proteomes" id="UP000244906"/>
    </source>
</evidence>
<evidence type="ECO:0000256" key="1">
    <source>
        <dbReference type="SAM" id="Coils"/>
    </source>
</evidence>
<name>A0A2V1GZR6_9GAMM</name>
<feature type="coiled-coil region" evidence="1">
    <location>
        <begin position="324"/>
        <end position="351"/>
    </location>
</feature>
<dbReference type="PANTHER" id="PTHR32182:SF0">
    <property type="entry name" value="DNA REPLICATION AND REPAIR PROTEIN RECF"/>
    <property type="match status" value="1"/>
</dbReference>
<dbReference type="Gene3D" id="3.40.50.300">
    <property type="entry name" value="P-loop containing nucleotide triphosphate hydrolases"/>
    <property type="match status" value="2"/>
</dbReference>
<proteinExistence type="predicted"/>
<dbReference type="GO" id="GO:0006302">
    <property type="term" value="P:double-strand break repair"/>
    <property type="evidence" value="ECO:0007669"/>
    <property type="project" value="TreeGrafter"/>
</dbReference>
<comment type="caution">
    <text evidence="2">The sequence shown here is derived from an EMBL/GenBank/DDBJ whole genome shotgun (WGS) entry which is preliminary data.</text>
</comment>
<evidence type="ECO:0008006" key="4">
    <source>
        <dbReference type="Google" id="ProtNLM"/>
    </source>
</evidence>
<dbReference type="EMBL" id="QDDL01000001">
    <property type="protein sequence ID" value="PVZ72544.1"/>
    <property type="molecule type" value="Genomic_DNA"/>
</dbReference>
<dbReference type="GO" id="GO:0000731">
    <property type="term" value="P:DNA synthesis involved in DNA repair"/>
    <property type="evidence" value="ECO:0007669"/>
    <property type="project" value="TreeGrafter"/>
</dbReference>
<dbReference type="InterPro" id="IPR027417">
    <property type="entry name" value="P-loop_NTPase"/>
</dbReference>
<evidence type="ECO:0000313" key="2">
    <source>
        <dbReference type="EMBL" id="PVZ72544.1"/>
    </source>
</evidence>
<gene>
    <name evidence="2" type="ORF">DC094_05980</name>
</gene>
<dbReference type="OrthoDB" id="174137at2"/>
<dbReference type="PANTHER" id="PTHR32182">
    <property type="entry name" value="DNA REPLICATION AND REPAIR PROTEIN RECF"/>
    <property type="match status" value="1"/>
</dbReference>
<keyword evidence="1" id="KW-0175">Coiled coil</keyword>